<dbReference type="PANTHER" id="PTHR31736:SF19">
    <property type="entry name" value="PECTIN LYASE SUPERFAMILY PROTEIN-RELATED"/>
    <property type="match status" value="1"/>
</dbReference>
<dbReference type="Pfam" id="PF00295">
    <property type="entry name" value="Glyco_hydro_28"/>
    <property type="match status" value="1"/>
</dbReference>
<dbReference type="InterPro" id="IPR000421">
    <property type="entry name" value="FA58C"/>
</dbReference>
<comment type="similarity">
    <text evidence="1 6">Belongs to the glycosyl hydrolase 28 family.</text>
</comment>
<keyword evidence="2 6" id="KW-0378">Hydrolase</keyword>
<keyword evidence="5 6" id="KW-0326">Glycosidase</keyword>
<keyword evidence="7" id="KW-0732">Signal</keyword>
<comment type="caution">
    <text evidence="9">The sequence shown here is derived from an EMBL/GenBank/DDBJ whole genome shotgun (WGS) entry which is preliminary data.</text>
</comment>
<name>A0ABW5SNA9_9BACL</name>
<dbReference type="EMBL" id="JBHUMJ010000002">
    <property type="protein sequence ID" value="MFD2700966.1"/>
    <property type="molecule type" value="Genomic_DNA"/>
</dbReference>
<evidence type="ECO:0000256" key="1">
    <source>
        <dbReference type="ARBA" id="ARBA00008834"/>
    </source>
</evidence>
<dbReference type="Pfam" id="PF22633">
    <property type="entry name" value="F5_F8_type_C_2"/>
    <property type="match status" value="1"/>
</dbReference>
<evidence type="ECO:0000256" key="5">
    <source>
        <dbReference type="ARBA" id="ARBA00023295"/>
    </source>
</evidence>
<proteinExistence type="inferred from homology"/>
<dbReference type="InterPro" id="IPR011050">
    <property type="entry name" value="Pectin_lyase_fold/virulence"/>
</dbReference>
<keyword evidence="4" id="KW-0325">Glycoprotein</keyword>
<keyword evidence="10" id="KW-1185">Reference proteome</keyword>
<dbReference type="Proteomes" id="UP001597540">
    <property type="component" value="Unassembled WGS sequence"/>
</dbReference>
<dbReference type="InterPro" id="IPR012334">
    <property type="entry name" value="Pectin_lyas_fold"/>
</dbReference>
<evidence type="ECO:0000256" key="2">
    <source>
        <dbReference type="ARBA" id="ARBA00022801"/>
    </source>
</evidence>
<evidence type="ECO:0000256" key="3">
    <source>
        <dbReference type="ARBA" id="ARBA00023157"/>
    </source>
</evidence>
<sequence>MTWAKKWFNATVGLTLAAVMLLPLTLNPQANALASAEFLEHSAPASVITYEPSERYEDSANYTLKANGVSVPVIKGFSDYDYAHFSMSEGPVTYELTILNTDKVHEYSISPKKLGIQADKIEGRTLTFTTQSDEYLIVMMNNRKTRMVIAADPLESDAPASTGAGIFNITSAPYHVTPSGTSTTEVSARTAAIQHAIDEASEYGTSEGDGKQGIVYIPAGTYSIGNLVLRSNTAIYLEPGATLLGTGRTDHYAEHWFKDSMGRPATWWISTEFQSENIRIYGRGTIDGNGQVLHNDKETNGKGMINNLVVPIDTSRFVMDGIIIRESSGWAVVTVRSNDLTFRNLKLFNSLGMGENDGIDICESQDVVVQNVIGISLDDPFSTKAWQEDTDIASGKVPWPGNPEPVQNVLFEDTIAWTLCYGYKVGQGVMQNQSDIVFRNGVVYKAAVGFAIHHKYGTGTVSDVRFESMDVEDISGKNEDNSAWMTLFIVNGSNHGVGPIHDVKVKDITVRDAGESFAKIKGMEGALITDLTFENIFMPGESEPATTLHEMNFLNKEHYGDVTIRPVQNNEPLPKTNLALHRPAVGSSQDGLEDTVPYVNDGNLATRFGTKRGVDPGWVYIDLGEIKKINEVRLYWEAAYGKSYQIQVTDDPSQETHWRDVFSTTAGKGGLEVITFDEVEARYIRMHGTVRATIYGYSIWEFEVYGPPQ</sequence>
<evidence type="ECO:0000256" key="4">
    <source>
        <dbReference type="ARBA" id="ARBA00023180"/>
    </source>
</evidence>
<organism evidence="9 10">
    <name type="scientific">Paenibacillus shunpengii</name>
    <dbReference type="NCBI Taxonomy" id="2054424"/>
    <lineage>
        <taxon>Bacteria</taxon>
        <taxon>Bacillati</taxon>
        <taxon>Bacillota</taxon>
        <taxon>Bacilli</taxon>
        <taxon>Bacillales</taxon>
        <taxon>Paenibacillaceae</taxon>
        <taxon>Paenibacillus</taxon>
    </lineage>
</organism>
<evidence type="ECO:0000256" key="6">
    <source>
        <dbReference type="RuleBase" id="RU361169"/>
    </source>
</evidence>
<dbReference type="PANTHER" id="PTHR31736">
    <property type="match status" value="1"/>
</dbReference>
<dbReference type="InterPro" id="IPR008979">
    <property type="entry name" value="Galactose-bd-like_sf"/>
</dbReference>
<evidence type="ECO:0000313" key="10">
    <source>
        <dbReference type="Proteomes" id="UP001597540"/>
    </source>
</evidence>
<accession>A0ABW5SNA9</accession>
<evidence type="ECO:0000256" key="7">
    <source>
        <dbReference type="SAM" id="SignalP"/>
    </source>
</evidence>
<dbReference type="Gene3D" id="2.60.120.260">
    <property type="entry name" value="Galactose-binding domain-like"/>
    <property type="match status" value="1"/>
</dbReference>
<feature type="chain" id="PRO_5046952240" evidence="7">
    <location>
        <begin position="33"/>
        <end position="709"/>
    </location>
</feature>
<dbReference type="SUPFAM" id="SSF49785">
    <property type="entry name" value="Galactose-binding domain-like"/>
    <property type="match status" value="1"/>
</dbReference>
<dbReference type="Gene3D" id="2.160.20.10">
    <property type="entry name" value="Single-stranded right-handed beta-helix, Pectin lyase-like"/>
    <property type="match status" value="1"/>
</dbReference>
<feature type="domain" description="F5/8 type C" evidence="8">
    <location>
        <begin position="567"/>
        <end position="707"/>
    </location>
</feature>
<evidence type="ECO:0000259" key="8">
    <source>
        <dbReference type="PROSITE" id="PS50022"/>
    </source>
</evidence>
<dbReference type="InterPro" id="IPR000743">
    <property type="entry name" value="Glyco_hydro_28"/>
</dbReference>
<feature type="signal peptide" evidence="7">
    <location>
        <begin position="1"/>
        <end position="32"/>
    </location>
</feature>
<keyword evidence="3" id="KW-1015">Disulfide bond</keyword>
<gene>
    <name evidence="9" type="ORF">ACFSVM_10845</name>
</gene>
<evidence type="ECO:0000313" key="9">
    <source>
        <dbReference type="EMBL" id="MFD2700966.1"/>
    </source>
</evidence>
<reference evidence="10" key="1">
    <citation type="journal article" date="2019" name="Int. J. Syst. Evol. Microbiol.">
        <title>The Global Catalogue of Microorganisms (GCM) 10K type strain sequencing project: providing services to taxonomists for standard genome sequencing and annotation.</title>
        <authorList>
            <consortium name="The Broad Institute Genomics Platform"/>
            <consortium name="The Broad Institute Genome Sequencing Center for Infectious Disease"/>
            <person name="Wu L."/>
            <person name="Ma J."/>
        </authorList>
    </citation>
    <scope>NUCLEOTIDE SEQUENCE [LARGE SCALE GENOMIC DNA]</scope>
    <source>
        <strain evidence="10">KCTC 33849</strain>
    </source>
</reference>
<dbReference type="PROSITE" id="PS50022">
    <property type="entry name" value="FA58C_3"/>
    <property type="match status" value="1"/>
</dbReference>
<dbReference type="RefSeq" id="WP_379262058.1">
    <property type="nucleotide sequence ID" value="NZ_JBHUMJ010000002.1"/>
</dbReference>
<dbReference type="SUPFAM" id="SSF51126">
    <property type="entry name" value="Pectin lyase-like"/>
    <property type="match status" value="1"/>
</dbReference>
<protein>
    <submittedName>
        <fullName evidence="9">Discoidin domain-containing protein</fullName>
    </submittedName>
</protein>